<dbReference type="KEGG" id="xcw:J162_02835"/>
<dbReference type="Pfam" id="PF16074">
    <property type="entry name" value="PilW"/>
    <property type="match status" value="1"/>
</dbReference>
<evidence type="ECO:0000313" key="2">
    <source>
        <dbReference type="EMBL" id="MBD4336900.1"/>
    </source>
</evidence>
<dbReference type="Proteomes" id="UP000653002">
    <property type="component" value="Unassembled WGS sequence"/>
</dbReference>
<dbReference type="PROSITE" id="PS00409">
    <property type="entry name" value="PROKAR_NTER_METHYL"/>
    <property type="match status" value="1"/>
</dbReference>
<dbReference type="KEGG" id="xcu:J159_02832"/>
<dbReference type="Proteomes" id="UP000052230">
    <property type="component" value="Unassembled WGS sequence"/>
</dbReference>
<accession>A0A0U5BVH1</accession>
<dbReference type="OMA" id="VTAWYVG"/>
<dbReference type="GO" id="GO:0043683">
    <property type="term" value="P:type IV pilus assembly"/>
    <property type="evidence" value="ECO:0007669"/>
    <property type="project" value="InterPro"/>
</dbReference>
<reference evidence="1 3" key="1">
    <citation type="submission" date="2014-09" db="EMBL/GenBank/DDBJ databases">
        <authorList>
            <person name="Regsiter A."/>
        </authorList>
    </citation>
    <scope>NUCLEOTIDE SEQUENCE [LARGE SCALE GENOMIC DNA]</scope>
</reference>
<dbReference type="InterPro" id="IPR032092">
    <property type="entry name" value="PilW"/>
</dbReference>
<dbReference type="EMBL" id="CCXZ01000157">
    <property type="protein sequence ID" value="CEG17136.1"/>
    <property type="molecule type" value="Genomic_DNA"/>
</dbReference>
<dbReference type="KEGG" id="xcm:J164_02832"/>
<dbReference type="InterPro" id="IPR012902">
    <property type="entry name" value="N_methyl_site"/>
</dbReference>
<reference evidence="2" key="2">
    <citation type="submission" date="2020-01" db="EMBL/GenBank/DDBJ databases">
        <authorList>
            <person name="Richard D."/>
        </authorList>
    </citation>
    <scope>NUCLEOTIDE SEQUENCE</scope>
    <source>
        <strain evidence="2">JP541</strain>
    </source>
</reference>
<dbReference type="Pfam" id="PF07963">
    <property type="entry name" value="N_methyl"/>
    <property type="match status" value="1"/>
</dbReference>
<proteinExistence type="predicted"/>
<dbReference type="KEGG" id="xcr:J163_02831"/>
<sequence length="341" mass="35145">MSKVYSLRKPVRGFTLIELLISLVLGLLVTLAAIGLFLTSRRTAAATDSLSRVQENARIAFELMARDIREAGGNPCNSSNNMAMVNVLNAPTSRWWTNWNVGTTNGTLQGYDGATAIPGISFGTTTAGQRIAGTDALSLLSSGDATAVVTAHAPAAATFTVNTASHGLMPGDLLMVCGPNAETGGVMRLGAIFQMTGAAGTVSIAHGASGTPGNATNRLGLGGSLFTFGPNATITRLNASAWYIGTNGRTRGLYQSTLINTGGVASVQAQEVAEGVQNMAMTYLVDGTASYGDAASTAGRWSQVTAVRITLTLAGTDRNGVDNAALSRTVSQVITLRNRAP</sequence>
<dbReference type="RefSeq" id="WP_011051755.1">
    <property type="nucleotide sequence ID" value="NZ_CAVLHM010000044.1"/>
</dbReference>
<gene>
    <name evidence="2" type="ORF">GUH15_12700</name>
    <name evidence="1" type="ORF">XAC3562_610005</name>
</gene>
<protein>
    <submittedName>
        <fullName evidence="2">Prepilin-type N-terminal cleavage/methylation domain-containing protein</fullName>
    </submittedName>
</protein>
<dbReference type="KEGG" id="xcf:J172_02840"/>
<comment type="caution">
    <text evidence="1">The sequence shown here is derived from an EMBL/GenBank/DDBJ whole genome shotgun (WGS) entry which is preliminary data.</text>
</comment>
<keyword evidence="3" id="KW-1185">Reference proteome</keyword>
<dbReference type="KEGG" id="xcn:J169_02847"/>
<evidence type="ECO:0000313" key="3">
    <source>
        <dbReference type="Proteomes" id="UP000052230"/>
    </source>
</evidence>
<dbReference type="EMBL" id="JAABFR010000945">
    <property type="protein sequence ID" value="MBD4336900.1"/>
    <property type="molecule type" value="Genomic_DNA"/>
</dbReference>
<dbReference type="AlphaFoldDB" id="A0A0U5BVH1"/>
<dbReference type="NCBIfam" id="TIGR02532">
    <property type="entry name" value="IV_pilin_GFxxxE"/>
    <property type="match status" value="1"/>
</dbReference>
<evidence type="ECO:0000313" key="1">
    <source>
        <dbReference type="EMBL" id="CEG17136.1"/>
    </source>
</evidence>
<dbReference type="PATRIC" id="fig|434928.28.peg.2910"/>
<organism evidence="1 3">
    <name type="scientific">Xanthomonas citri pv. citri</name>
    <dbReference type="NCBI Taxonomy" id="611301"/>
    <lineage>
        <taxon>Bacteria</taxon>
        <taxon>Pseudomonadati</taxon>
        <taxon>Pseudomonadota</taxon>
        <taxon>Gammaproteobacteria</taxon>
        <taxon>Lysobacterales</taxon>
        <taxon>Lysobacteraceae</taxon>
        <taxon>Xanthomonas</taxon>
    </lineage>
</organism>
<name>A0A0U5BVH1_XANCI</name>
<dbReference type="GeneID" id="66911757"/>